<dbReference type="CDD" id="cd00165">
    <property type="entry name" value="S4"/>
    <property type="match status" value="1"/>
</dbReference>
<protein>
    <submittedName>
        <fullName evidence="3">S4 domain protein</fullName>
    </submittedName>
</protein>
<gene>
    <name evidence="3" type="ORF">HMPREF3213_00689</name>
</gene>
<evidence type="ECO:0000259" key="2">
    <source>
        <dbReference type="Pfam" id="PF01479"/>
    </source>
</evidence>
<dbReference type="InterPro" id="IPR002942">
    <property type="entry name" value="S4_RNA-bd"/>
</dbReference>
<comment type="caution">
    <text evidence="3">The sequence shown here is derived from an EMBL/GenBank/DDBJ whole genome shotgun (WGS) entry which is preliminary data.</text>
</comment>
<dbReference type="Pfam" id="PF01479">
    <property type="entry name" value="S4"/>
    <property type="match status" value="1"/>
</dbReference>
<sequence length="168" mass="19800">MNIITYNWSVHNGEKVETVVKYCPNCGKVVNFYDTLMRRHNSNGKNIYKFTIFKCEKNHTWNRKEKIFKSYDPKLEIKNRDFPNEAPQNDNEKINLVTHLKNGFNKICININYLDEPVRIDKLLGNQLIDISRNQICSLIKEGKILLNKNTIKNHTAVKEKDTIEIFI</sequence>
<dbReference type="SUPFAM" id="SSF55174">
    <property type="entry name" value="Alpha-L RNA-binding motif"/>
    <property type="match status" value="1"/>
</dbReference>
<accession>A0A133KZC4</accession>
<dbReference type="GO" id="GO:0003723">
    <property type="term" value="F:RNA binding"/>
    <property type="evidence" value="ECO:0007669"/>
    <property type="project" value="UniProtKB-KW"/>
</dbReference>
<evidence type="ECO:0000313" key="4">
    <source>
        <dbReference type="Proteomes" id="UP000070376"/>
    </source>
</evidence>
<dbReference type="Gene3D" id="3.10.290.10">
    <property type="entry name" value="RNA-binding S4 domain"/>
    <property type="match status" value="1"/>
</dbReference>
<proteinExistence type="predicted"/>
<feature type="domain" description="RNA-binding S4" evidence="2">
    <location>
        <begin position="118"/>
        <end position="164"/>
    </location>
</feature>
<dbReference type="PATRIC" id="fig|1398.19.peg.2067"/>
<keyword evidence="1" id="KW-0694">RNA-binding</keyword>
<dbReference type="EMBL" id="LRPN01000025">
    <property type="protein sequence ID" value="KWZ84858.1"/>
    <property type="molecule type" value="Genomic_DNA"/>
</dbReference>
<organism evidence="3 4">
    <name type="scientific">Heyndrickxia coagulans</name>
    <name type="common">Weizmannia coagulans</name>
    <dbReference type="NCBI Taxonomy" id="1398"/>
    <lineage>
        <taxon>Bacteria</taxon>
        <taxon>Bacillati</taxon>
        <taxon>Bacillota</taxon>
        <taxon>Bacilli</taxon>
        <taxon>Bacillales</taxon>
        <taxon>Bacillaceae</taxon>
        <taxon>Heyndrickxia</taxon>
    </lineage>
</organism>
<evidence type="ECO:0000256" key="1">
    <source>
        <dbReference type="PROSITE-ProRule" id="PRU00182"/>
    </source>
</evidence>
<dbReference type="RefSeq" id="WP_013860569.1">
    <property type="nucleotide sequence ID" value="NZ_CP010525.1"/>
</dbReference>
<name>A0A133KZC4_HEYCO</name>
<dbReference type="OMA" id="WSLYENQ"/>
<evidence type="ECO:0000313" key="3">
    <source>
        <dbReference type="EMBL" id="KWZ84858.1"/>
    </source>
</evidence>
<reference evidence="4" key="1">
    <citation type="submission" date="2016-01" db="EMBL/GenBank/DDBJ databases">
        <authorList>
            <person name="Mitreva M."/>
            <person name="Pepin K.H."/>
            <person name="Mihindukulasuriya K.A."/>
            <person name="Fulton R."/>
            <person name="Fronick C."/>
            <person name="O'Laughlin M."/>
            <person name="Miner T."/>
            <person name="Herter B."/>
            <person name="Rosa B.A."/>
            <person name="Cordes M."/>
            <person name="Tomlinson C."/>
            <person name="Wollam A."/>
            <person name="Palsikar V.B."/>
            <person name="Mardis E.R."/>
            <person name="Wilson R.K."/>
        </authorList>
    </citation>
    <scope>NUCLEOTIDE SEQUENCE [LARGE SCALE GENOMIC DNA]</scope>
    <source>
        <strain evidence="4">GED7749B</strain>
    </source>
</reference>
<dbReference type="InterPro" id="IPR036986">
    <property type="entry name" value="S4_RNA-bd_sf"/>
</dbReference>
<dbReference type="PROSITE" id="PS50889">
    <property type="entry name" value="S4"/>
    <property type="match status" value="1"/>
</dbReference>
<dbReference type="Proteomes" id="UP000070376">
    <property type="component" value="Unassembled WGS sequence"/>
</dbReference>
<dbReference type="AlphaFoldDB" id="A0A133KZC4"/>